<dbReference type="GO" id="GO:0006508">
    <property type="term" value="P:proteolysis"/>
    <property type="evidence" value="ECO:0007669"/>
    <property type="project" value="InterPro"/>
</dbReference>
<accession>C0QPP8</accession>
<dbReference type="InterPro" id="IPR035986">
    <property type="entry name" value="PKD_dom_sf"/>
</dbReference>
<gene>
    <name evidence="2" type="ordered locus">PERMA_0857</name>
</gene>
<dbReference type="Proteomes" id="UP000001366">
    <property type="component" value="Chromosome"/>
</dbReference>
<dbReference type="CDD" id="cd00146">
    <property type="entry name" value="PKD"/>
    <property type="match status" value="1"/>
</dbReference>
<dbReference type="HOGENOM" id="CLU_292192_0_0_0"/>
<dbReference type="InterPro" id="IPR000668">
    <property type="entry name" value="Peptidase_C1A_C"/>
</dbReference>
<dbReference type="AlphaFoldDB" id="C0QPP8"/>
<dbReference type="PaxDb" id="123214-PERMA_0857"/>
<dbReference type="Gene3D" id="2.60.40.10">
    <property type="entry name" value="Immunoglobulins"/>
    <property type="match status" value="1"/>
</dbReference>
<dbReference type="InterPro" id="IPR013783">
    <property type="entry name" value="Ig-like_fold"/>
</dbReference>
<dbReference type="GO" id="GO:0008234">
    <property type="term" value="F:cysteine-type peptidase activity"/>
    <property type="evidence" value="ECO:0007669"/>
    <property type="project" value="InterPro"/>
</dbReference>
<dbReference type="PROSITE" id="PS00639">
    <property type="entry name" value="THIOL_PROTEASE_HIS"/>
    <property type="match status" value="1"/>
</dbReference>
<protein>
    <submittedName>
        <fullName evidence="2">PKD domain protein</fullName>
    </submittedName>
</protein>
<sequence>MKNVIRIFILFISVYIYSCGGGGGNQTQIDSNIETSDSERPVYKTSDGKEFKLLTEEEIKKDIEYNELISKFEEELSKKEGIFIAGELPEKVFLKDIQTGIKNQGSRGTCVSFAVAAGVEAMYKSQFGLNLNLSEQYINHLQKMLHLRKNTDLPVTETMLGSWGGSQVPYLANLLRYYIVVPNYRSVTDDYISDSCFERTAESPTEDSSENDNPKYSWNGYRNKNPSYTQKAFNDFNLYQSGVFSNSFELFGVKELSDYKNRFKFPQKYGFLCVEKDISNHFIFLNSANAMFGIAEKRTARSSELTDLNWYKRNLADGRVIVFGTTLSPAEFKNGVWVPKSPYDPSDRSGGHAMLIVGYDDSKNAFIVKNSWGLQKVVDEDGNPVLDSDGNEIFKGRPVEADEDSDGFILMDYKWATEGVVHSAVVINSVIDPSIFNQRYIPTVTILGRWEIHFGSGSETGEPTKKPAGRLDIYHIPGSMSFKFRDNRVGTFFDNNNNGFRVNGNYTGNVYLDKTRSFTFYFNRNNPDMKPDENQQGKIFNSFFSENKKWMAGYYTDDIDGSKYGFLAFKDFLECPYGGNYCFKYDFREHPTEITDETYKGQWTIIDGFDEIKGVNFDSFTTDGDLKTYTGIDEYYDLEPDGTIRYHTIHNYQLKVNSSNPSEVEIIHTYRKLNPGAGYEETVEIYKGYLFKNNPYRMAGYYVKDGIKYPFYAERIKPPPLKVIINKPDLTYGFYGELYSGNIRFEAQVLNAKYYGLSSDYRILWTVRNGYDVIGEGSVIDVTLPYTDGYIEIIACLTKENQCDTFDDTYSNIFIKIVNFPPSVNITSPPGGSTFCTGQDITFRADVTDSNGEDIIDSRIQWIFGDIGEKYGRTVTGKFLNPGSYIVTVRYADQGGKIGEDQITVNIENCTDYPPSITINSPANGSYIPDPSNSYSDGTEDITISVDYTASDPEDGVINSSDITWMLYIPDIDYTIVGTYSEYEICLEPTPLGCNRYGILKQVIFERVPACVDAYLKASVFDSAGNFSEDSVLLKKRVGCNLI</sequence>
<dbReference type="InterPro" id="IPR038765">
    <property type="entry name" value="Papain-like_cys_pep_sf"/>
</dbReference>
<dbReference type="Pfam" id="PF17957">
    <property type="entry name" value="Big_7"/>
    <property type="match status" value="1"/>
</dbReference>
<dbReference type="SMART" id="SM00645">
    <property type="entry name" value="Pept_C1"/>
    <property type="match status" value="1"/>
</dbReference>
<reference evidence="2 3" key="1">
    <citation type="journal article" date="2009" name="J. Bacteriol.">
        <title>Complete and draft genome sequences of six members of the Aquificales.</title>
        <authorList>
            <person name="Reysenbach A.L."/>
            <person name="Hamamura N."/>
            <person name="Podar M."/>
            <person name="Griffiths E."/>
            <person name="Ferreira S."/>
            <person name="Hochstein R."/>
            <person name="Heidelberg J."/>
            <person name="Johnson J."/>
            <person name="Mead D."/>
            <person name="Pohorille A."/>
            <person name="Sarmiento M."/>
            <person name="Schweighofer K."/>
            <person name="Seshadri R."/>
            <person name="Voytek M.A."/>
        </authorList>
    </citation>
    <scope>NUCLEOTIDE SEQUENCE [LARGE SCALE GENOMIC DNA]</scope>
    <source>
        <strain evidence="3">DSM 14350 / EX-H1</strain>
    </source>
</reference>
<dbReference type="SUPFAM" id="SSF54001">
    <property type="entry name" value="Cysteine proteinases"/>
    <property type="match status" value="1"/>
</dbReference>
<evidence type="ECO:0000313" key="3">
    <source>
        <dbReference type="Proteomes" id="UP000001366"/>
    </source>
</evidence>
<evidence type="ECO:0000259" key="1">
    <source>
        <dbReference type="SMART" id="SM00645"/>
    </source>
</evidence>
<dbReference type="RefSeq" id="WP_012676312.1">
    <property type="nucleotide sequence ID" value="NC_012440.1"/>
</dbReference>
<dbReference type="InterPro" id="IPR025660">
    <property type="entry name" value="Pept_his_AS"/>
</dbReference>
<dbReference type="Gene3D" id="3.90.70.10">
    <property type="entry name" value="Cysteine proteinases"/>
    <property type="match status" value="2"/>
</dbReference>
<dbReference type="STRING" id="123214.PERMA_0857"/>
<dbReference type="OrthoDB" id="980947at2"/>
<dbReference type="eggNOG" id="COG4870">
    <property type="taxonomic scope" value="Bacteria"/>
</dbReference>
<dbReference type="EMBL" id="CP001230">
    <property type="protein sequence ID" value="ACO04074.1"/>
    <property type="molecule type" value="Genomic_DNA"/>
</dbReference>
<evidence type="ECO:0000313" key="2">
    <source>
        <dbReference type="EMBL" id="ACO04074.1"/>
    </source>
</evidence>
<feature type="domain" description="Peptidase C1A papain C-terminal" evidence="1">
    <location>
        <begin position="88"/>
        <end position="431"/>
    </location>
</feature>
<dbReference type="SUPFAM" id="SSF49299">
    <property type="entry name" value="PKD domain"/>
    <property type="match status" value="1"/>
</dbReference>
<dbReference type="KEGG" id="pmx:PERMA_0857"/>
<keyword evidence="3" id="KW-1185">Reference proteome</keyword>
<name>C0QPP8_PERMH</name>
<organism evidence="2 3">
    <name type="scientific">Persephonella marina (strain DSM 14350 / EX-H1)</name>
    <dbReference type="NCBI Taxonomy" id="123214"/>
    <lineage>
        <taxon>Bacteria</taxon>
        <taxon>Pseudomonadati</taxon>
        <taxon>Aquificota</taxon>
        <taxon>Aquificia</taxon>
        <taxon>Aquificales</taxon>
        <taxon>Hydrogenothermaceae</taxon>
        <taxon>Persephonella</taxon>
    </lineage>
</organism>
<proteinExistence type="predicted"/>